<dbReference type="GO" id="GO:0005739">
    <property type="term" value="C:mitochondrion"/>
    <property type="evidence" value="ECO:0007669"/>
    <property type="project" value="TreeGrafter"/>
</dbReference>
<keyword evidence="9" id="KW-1208">Phospholipid metabolism</keyword>
<feature type="transmembrane region" description="Helical" evidence="11">
    <location>
        <begin position="161"/>
        <end position="181"/>
    </location>
</feature>
<dbReference type="InterPro" id="IPR000462">
    <property type="entry name" value="CDP-OH_P_trans"/>
</dbReference>
<keyword evidence="3 10" id="KW-0808">Transferase</keyword>
<evidence type="ECO:0000256" key="5">
    <source>
        <dbReference type="ARBA" id="ARBA00022989"/>
    </source>
</evidence>
<dbReference type="PANTHER" id="PTHR14269">
    <property type="entry name" value="CDP-DIACYLGLYCEROL--GLYCEROL-3-PHOSPHATE 3-PHOSPHATIDYLTRANSFERASE-RELATED"/>
    <property type="match status" value="1"/>
</dbReference>
<reference evidence="12" key="1">
    <citation type="journal article" date="2021" name="G3 (Bethesda)">
        <title>Genomic diversity, chromosomal rearrangements, and interspecies hybridization in the ogataea polymorpha species complex.</title>
        <authorList>
            <person name="Hanson S.J."/>
            <person name="Cinneide E.O."/>
            <person name="Salzberg L.I."/>
            <person name="Wolfe K.H."/>
            <person name="McGowan J."/>
            <person name="Fitzpatrick D.A."/>
            <person name="Matlin K."/>
        </authorList>
    </citation>
    <scope>NUCLEOTIDE SEQUENCE</scope>
    <source>
        <strain evidence="12">61-244</strain>
    </source>
</reference>
<feature type="transmembrane region" description="Helical" evidence="11">
    <location>
        <begin position="226"/>
        <end position="244"/>
    </location>
</feature>
<dbReference type="GO" id="GO:0032049">
    <property type="term" value="P:cardiolipin biosynthetic process"/>
    <property type="evidence" value="ECO:0007669"/>
    <property type="project" value="TreeGrafter"/>
</dbReference>
<dbReference type="AlphaFoldDB" id="A0AAN6I5E1"/>
<evidence type="ECO:0000256" key="10">
    <source>
        <dbReference type="RuleBase" id="RU003750"/>
    </source>
</evidence>
<dbReference type="Gene3D" id="1.20.120.1760">
    <property type="match status" value="1"/>
</dbReference>
<dbReference type="PANTHER" id="PTHR14269:SF60">
    <property type="entry name" value="CARDIOLIPIN SYNTHASE (CMP-FORMING)"/>
    <property type="match status" value="1"/>
</dbReference>
<name>A0AAN6I5E1_PICAN</name>
<evidence type="ECO:0000256" key="11">
    <source>
        <dbReference type="SAM" id="Phobius"/>
    </source>
</evidence>
<sequence length="255" mass="27834">MLIRAGIGNIALVGRPFKLAPLRGPIGRKLIFGFPPSATASIFVRAKCDKKHTTIPTLSEIRESLYTVPNALTFTRLVAAPVVGYLVVSGHTTWALGLFAYSCVTDFVDGFIARRYNWRSKVGSIIDPMADKALMVICTACLSHIGAVPLYLAALILGRDIMLLLAGIVIRYISLPAPRTFRRYWDFSLITVEVRPTTISKINTALQMAYLGGLMLSPLIDLGAGRLEYLVAATTVLSGLSYIFSKTAVRRIAKN</sequence>
<dbReference type="RefSeq" id="XP_043058733.1">
    <property type="nucleotide sequence ID" value="XM_043204693.1"/>
</dbReference>
<evidence type="ECO:0000256" key="3">
    <source>
        <dbReference type="ARBA" id="ARBA00022679"/>
    </source>
</evidence>
<evidence type="ECO:0000256" key="4">
    <source>
        <dbReference type="ARBA" id="ARBA00022692"/>
    </source>
</evidence>
<evidence type="ECO:0000256" key="1">
    <source>
        <dbReference type="ARBA" id="ARBA00004141"/>
    </source>
</evidence>
<dbReference type="InterPro" id="IPR048254">
    <property type="entry name" value="CDP_ALCOHOL_P_TRANSF_CS"/>
</dbReference>
<keyword evidence="5 11" id="KW-1133">Transmembrane helix</keyword>
<feature type="transmembrane region" description="Helical" evidence="11">
    <location>
        <begin position="133"/>
        <end position="155"/>
    </location>
</feature>
<keyword evidence="4 11" id="KW-0812">Transmembrane</keyword>
<comment type="similarity">
    <text evidence="10">Belongs to the CDP-alcohol phosphatidyltransferase class-I family.</text>
</comment>
<keyword evidence="2" id="KW-0444">Lipid biosynthesis</keyword>
<keyword evidence="6" id="KW-0443">Lipid metabolism</keyword>
<keyword evidence="7 11" id="KW-0472">Membrane</keyword>
<dbReference type="EMBL" id="JAHLUX010000008">
    <property type="protein sequence ID" value="KAG7817304.1"/>
    <property type="molecule type" value="Genomic_DNA"/>
</dbReference>
<comment type="caution">
    <text evidence="12">The sequence shown here is derived from an EMBL/GenBank/DDBJ whole genome shotgun (WGS) entry which is preliminary data.</text>
</comment>
<dbReference type="PROSITE" id="PS00379">
    <property type="entry name" value="CDP_ALCOHOL_P_TRANSF"/>
    <property type="match status" value="1"/>
</dbReference>
<dbReference type="GeneID" id="66128090"/>
<comment type="subcellular location">
    <subcellularLocation>
        <location evidence="1">Membrane</location>
        <topology evidence="1">Multi-pass membrane protein</topology>
    </subcellularLocation>
</comment>
<evidence type="ECO:0000256" key="9">
    <source>
        <dbReference type="ARBA" id="ARBA00023264"/>
    </source>
</evidence>
<gene>
    <name evidence="12" type="ORF">KL928_004039</name>
</gene>
<dbReference type="Pfam" id="PF01066">
    <property type="entry name" value="CDP-OH_P_transf"/>
    <property type="match status" value="1"/>
</dbReference>
<evidence type="ECO:0000256" key="8">
    <source>
        <dbReference type="ARBA" id="ARBA00023209"/>
    </source>
</evidence>
<dbReference type="Proteomes" id="UP001196530">
    <property type="component" value="Unassembled WGS sequence"/>
</dbReference>
<dbReference type="InterPro" id="IPR043130">
    <property type="entry name" value="CDP-OH_PTrfase_TM_dom"/>
</dbReference>
<evidence type="ECO:0000313" key="13">
    <source>
        <dbReference type="Proteomes" id="UP001196530"/>
    </source>
</evidence>
<evidence type="ECO:0000313" key="12">
    <source>
        <dbReference type="EMBL" id="KAG7817304.1"/>
    </source>
</evidence>
<proteinExistence type="inferred from homology"/>
<accession>A0AAN6I5E1</accession>
<evidence type="ECO:0000256" key="7">
    <source>
        <dbReference type="ARBA" id="ARBA00023136"/>
    </source>
</evidence>
<dbReference type="GO" id="GO:0043337">
    <property type="term" value="F:cardiolipin synthase (CMP-forming)"/>
    <property type="evidence" value="ECO:0007669"/>
    <property type="project" value="TreeGrafter"/>
</dbReference>
<protein>
    <recommendedName>
        <fullName evidence="14">Cardiolipin synthase</fullName>
    </recommendedName>
</protein>
<feature type="transmembrane region" description="Helical" evidence="11">
    <location>
        <begin position="65"/>
        <end position="88"/>
    </location>
</feature>
<dbReference type="InterPro" id="IPR050324">
    <property type="entry name" value="CDP-alcohol_PTase-I"/>
</dbReference>
<organism evidence="12 13">
    <name type="scientific">Pichia angusta</name>
    <name type="common">Yeast</name>
    <name type="synonym">Hansenula polymorpha</name>
    <dbReference type="NCBI Taxonomy" id="870730"/>
    <lineage>
        <taxon>Eukaryota</taxon>
        <taxon>Fungi</taxon>
        <taxon>Dikarya</taxon>
        <taxon>Ascomycota</taxon>
        <taxon>Saccharomycotina</taxon>
        <taxon>Pichiomycetes</taxon>
        <taxon>Pichiales</taxon>
        <taxon>Pichiaceae</taxon>
        <taxon>Ogataea</taxon>
    </lineage>
</organism>
<evidence type="ECO:0000256" key="2">
    <source>
        <dbReference type="ARBA" id="ARBA00022516"/>
    </source>
</evidence>
<dbReference type="GO" id="GO:0016020">
    <property type="term" value="C:membrane"/>
    <property type="evidence" value="ECO:0007669"/>
    <property type="project" value="UniProtKB-SubCell"/>
</dbReference>
<keyword evidence="8" id="KW-0594">Phospholipid biosynthesis</keyword>
<evidence type="ECO:0000256" key="6">
    <source>
        <dbReference type="ARBA" id="ARBA00023098"/>
    </source>
</evidence>
<evidence type="ECO:0008006" key="14">
    <source>
        <dbReference type="Google" id="ProtNLM"/>
    </source>
</evidence>